<sequence>MAKGIALEAIPFVSFFLLIKAYLIVERGSWNDCVDGNHDLC</sequence>
<dbReference type="HOGENOM" id="CLU_3274796_0_0_10"/>
<protein>
    <submittedName>
        <fullName evidence="2">Uncharacterized protein</fullName>
    </submittedName>
</protein>
<proteinExistence type="predicted"/>
<comment type="caution">
    <text evidence="2">The sequence shown here is derived from an EMBL/GenBank/DDBJ whole genome shotgun (WGS) entry which is preliminary data.</text>
</comment>
<gene>
    <name evidence="2" type="ORF">HMPREF0973_00460</name>
</gene>
<feature type="transmembrane region" description="Helical" evidence="1">
    <location>
        <begin position="6"/>
        <end position="25"/>
    </location>
</feature>
<keyword evidence="1" id="KW-0472">Membrane</keyword>
<dbReference type="EMBL" id="ACVA01000013">
    <property type="protein sequence ID" value="EEX19519.1"/>
    <property type="molecule type" value="Genomic_DNA"/>
</dbReference>
<evidence type="ECO:0000313" key="2">
    <source>
        <dbReference type="EMBL" id="EEX19519.1"/>
    </source>
</evidence>
<dbReference type="Proteomes" id="UP000003327">
    <property type="component" value="Unassembled WGS sequence"/>
</dbReference>
<keyword evidence="3" id="KW-1185">Reference proteome</keyword>
<dbReference type="AlphaFoldDB" id="C9MLI5"/>
<name>C9MLI5_9BACT</name>
<accession>C9MLI5</accession>
<organism evidence="2 3">
    <name type="scientific">Prevotella veroralis F0319</name>
    <dbReference type="NCBI Taxonomy" id="649761"/>
    <lineage>
        <taxon>Bacteria</taxon>
        <taxon>Pseudomonadati</taxon>
        <taxon>Bacteroidota</taxon>
        <taxon>Bacteroidia</taxon>
        <taxon>Bacteroidales</taxon>
        <taxon>Prevotellaceae</taxon>
        <taxon>Prevotella</taxon>
    </lineage>
</organism>
<evidence type="ECO:0000313" key="3">
    <source>
        <dbReference type="Proteomes" id="UP000003327"/>
    </source>
</evidence>
<reference evidence="2 3" key="1">
    <citation type="submission" date="2009-09" db="EMBL/GenBank/DDBJ databases">
        <authorList>
            <person name="Weinstock G."/>
            <person name="Sodergren E."/>
            <person name="Clifton S."/>
            <person name="Fulton L."/>
            <person name="Fulton B."/>
            <person name="Courtney L."/>
            <person name="Fronick C."/>
            <person name="Harrison M."/>
            <person name="Strong C."/>
            <person name="Farmer C."/>
            <person name="Delahaunty K."/>
            <person name="Markovic C."/>
            <person name="Hall O."/>
            <person name="Minx P."/>
            <person name="Tomlinson C."/>
            <person name="Mitreva M."/>
            <person name="Nelson J."/>
            <person name="Hou S."/>
            <person name="Wollam A."/>
            <person name="Pepin K.H."/>
            <person name="Johnson M."/>
            <person name="Bhonagiri V."/>
            <person name="Nash W.E."/>
            <person name="Warren W."/>
            <person name="Chinwalla A."/>
            <person name="Mardis E.R."/>
            <person name="Wilson R.K."/>
        </authorList>
    </citation>
    <scope>NUCLEOTIDE SEQUENCE [LARGE SCALE GENOMIC DNA]</scope>
    <source>
        <strain evidence="2 3">F0319</strain>
    </source>
</reference>
<keyword evidence="1" id="KW-1133">Transmembrane helix</keyword>
<keyword evidence="1" id="KW-0812">Transmembrane</keyword>
<evidence type="ECO:0000256" key="1">
    <source>
        <dbReference type="SAM" id="Phobius"/>
    </source>
</evidence>